<reference evidence="2 3" key="1">
    <citation type="journal article" date="2015" name="Plant Cell">
        <title>Oil accumulation by the oleaginous diatom Fistulifera solaris as revealed by the genome and transcriptome.</title>
        <authorList>
            <person name="Tanaka T."/>
            <person name="Maeda Y."/>
            <person name="Veluchamy A."/>
            <person name="Tanaka M."/>
            <person name="Abida H."/>
            <person name="Marechal E."/>
            <person name="Bowler C."/>
            <person name="Muto M."/>
            <person name="Sunaga Y."/>
            <person name="Tanaka M."/>
            <person name="Yoshino T."/>
            <person name="Taniguchi T."/>
            <person name="Fukuda Y."/>
            <person name="Nemoto M."/>
            <person name="Matsumoto M."/>
            <person name="Wong P.S."/>
            <person name="Aburatani S."/>
            <person name="Fujibuchi W."/>
        </authorList>
    </citation>
    <scope>NUCLEOTIDE SEQUENCE [LARGE SCALE GENOMIC DNA]</scope>
    <source>
        <strain evidence="2 3">JPCC DA0580</strain>
    </source>
</reference>
<feature type="chain" id="PRO_5012848638" evidence="1">
    <location>
        <begin position="17"/>
        <end position="92"/>
    </location>
</feature>
<organism evidence="2 3">
    <name type="scientific">Fistulifera solaris</name>
    <name type="common">Oleaginous diatom</name>
    <dbReference type="NCBI Taxonomy" id="1519565"/>
    <lineage>
        <taxon>Eukaryota</taxon>
        <taxon>Sar</taxon>
        <taxon>Stramenopiles</taxon>
        <taxon>Ochrophyta</taxon>
        <taxon>Bacillariophyta</taxon>
        <taxon>Bacillariophyceae</taxon>
        <taxon>Bacillariophycidae</taxon>
        <taxon>Naviculales</taxon>
        <taxon>Naviculaceae</taxon>
        <taxon>Fistulifera</taxon>
    </lineage>
</organism>
<evidence type="ECO:0000313" key="3">
    <source>
        <dbReference type="Proteomes" id="UP000198406"/>
    </source>
</evidence>
<comment type="caution">
    <text evidence="2">The sequence shown here is derived from an EMBL/GenBank/DDBJ whole genome shotgun (WGS) entry which is preliminary data.</text>
</comment>
<accession>A0A1Z5K2M8</accession>
<dbReference type="EMBL" id="BDSP01000147">
    <property type="protein sequence ID" value="GAX20321.1"/>
    <property type="molecule type" value="Genomic_DNA"/>
</dbReference>
<protein>
    <submittedName>
        <fullName evidence="2">Uncharacterized protein</fullName>
    </submittedName>
</protein>
<dbReference type="AlphaFoldDB" id="A0A1Z5K2M8"/>
<evidence type="ECO:0000256" key="1">
    <source>
        <dbReference type="SAM" id="SignalP"/>
    </source>
</evidence>
<gene>
    <name evidence="2" type="ORF">FisN_9Hu029</name>
</gene>
<keyword evidence="1" id="KW-0732">Signal</keyword>
<evidence type="ECO:0000313" key="2">
    <source>
        <dbReference type="EMBL" id="GAX20321.1"/>
    </source>
</evidence>
<name>A0A1Z5K2M8_FISSO</name>
<feature type="signal peptide" evidence="1">
    <location>
        <begin position="1"/>
        <end position="16"/>
    </location>
</feature>
<dbReference type="Proteomes" id="UP000198406">
    <property type="component" value="Unassembled WGS sequence"/>
</dbReference>
<keyword evidence="3" id="KW-1185">Reference proteome</keyword>
<dbReference type="InParanoid" id="A0A1Z5K2M8"/>
<sequence length="92" mass="10957">MLSFVFLIELFGSVRSHAFNQVRDESRELHFPTHETLENLENWRFLSETIYYRILSTKFQSRLVVEHETDSFVGNTREKWSIDGQNPCILYG</sequence>
<proteinExistence type="predicted"/>